<feature type="non-terminal residue" evidence="1">
    <location>
        <position position="1"/>
    </location>
</feature>
<protein>
    <submittedName>
        <fullName evidence="1">Uncharacterized protein</fullName>
    </submittedName>
</protein>
<feature type="non-terminal residue" evidence="1">
    <location>
        <position position="112"/>
    </location>
</feature>
<comment type="caution">
    <text evidence="1">The sequence shown here is derived from an EMBL/GenBank/DDBJ whole genome shotgun (WGS) entry which is preliminary data.</text>
</comment>
<name>X1DQH4_9ZZZZ</name>
<dbReference type="EMBL" id="BART01039767">
    <property type="protein sequence ID" value="GAH23241.1"/>
    <property type="molecule type" value="Genomic_DNA"/>
</dbReference>
<organism evidence="1">
    <name type="scientific">marine sediment metagenome</name>
    <dbReference type="NCBI Taxonomy" id="412755"/>
    <lineage>
        <taxon>unclassified sequences</taxon>
        <taxon>metagenomes</taxon>
        <taxon>ecological metagenomes</taxon>
    </lineage>
</organism>
<reference evidence="1" key="1">
    <citation type="journal article" date="2014" name="Front. Microbiol.">
        <title>High frequency of phylogenetically diverse reductive dehalogenase-homologous genes in deep subseafloor sedimentary metagenomes.</title>
        <authorList>
            <person name="Kawai M."/>
            <person name="Futagami T."/>
            <person name="Toyoda A."/>
            <person name="Takaki Y."/>
            <person name="Nishi S."/>
            <person name="Hori S."/>
            <person name="Arai W."/>
            <person name="Tsubouchi T."/>
            <person name="Morono Y."/>
            <person name="Uchiyama I."/>
            <person name="Ito T."/>
            <person name="Fujiyama A."/>
            <person name="Inagaki F."/>
            <person name="Takami H."/>
        </authorList>
    </citation>
    <scope>NUCLEOTIDE SEQUENCE</scope>
    <source>
        <strain evidence="1">Expedition CK06-06</strain>
    </source>
</reference>
<dbReference type="AlphaFoldDB" id="X1DQH4"/>
<sequence>QEAYYETFEDWNKTGTVAKSEVALADCESWHTSTLNNIVQPLTYYTARIWIDLPIRPLPDGSFGCDEKYVVGIKPQGSPMASAWLLDPWLAGGWGFRVKLTVDSGVIDANLT</sequence>
<accession>X1DQH4</accession>
<proteinExistence type="predicted"/>
<gene>
    <name evidence="1" type="ORF">S01H4_65157</name>
</gene>
<evidence type="ECO:0000313" key="1">
    <source>
        <dbReference type="EMBL" id="GAH23241.1"/>
    </source>
</evidence>